<dbReference type="InterPro" id="IPR015943">
    <property type="entry name" value="WD40/YVTN_repeat-like_dom_sf"/>
</dbReference>
<dbReference type="Proteomes" id="UP000015104">
    <property type="component" value="Unassembled WGS sequence"/>
</dbReference>
<dbReference type="Gene3D" id="2.130.10.10">
    <property type="entry name" value="YVTN repeat-like/Quinoprotein amine dehydrogenase"/>
    <property type="match status" value="1"/>
</dbReference>
<evidence type="ECO:0000256" key="8">
    <source>
        <dbReference type="PROSITE-ProRule" id="PRU00221"/>
    </source>
</evidence>
<dbReference type="GO" id="GO:0070545">
    <property type="term" value="C:PeBoW complex"/>
    <property type="evidence" value="ECO:0007669"/>
    <property type="project" value="TreeGrafter"/>
</dbReference>
<dbReference type="FunFam" id="2.130.10.10:FF:000061">
    <property type="entry name" value="Ribosome biogenesis protein BOP1 homolog"/>
    <property type="match status" value="1"/>
</dbReference>
<dbReference type="SMART" id="SM01035">
    <property type="entry name" value="BOP1NT"/>
    <property type="match status" value="1"/>
</dbReference>
<dbReference type="GO" id="GO:0043021">
    <property type="term" value="F:ribonucleoprotein complex binding"/>
    <property type="evidence" value="ECO:0007669"/>
    <property type="project" value="UniProtKB-UniRule"/>
</dbReference>
<evidence type="ECO:0000259" key="10">
    <source>
        <dbReference type="SMART" id="SM01035"/>
    </source>
</evidence>
<evidence type="ECO:0000256" key="9">
    <source>
        <dbReference type="SAM" id="MobiDB-lite"/>
    </source>
</evidence>
<feature type="compositionally biased region" description="Basic and acidic residues" evidence="9">
    <location>
        <begin position="1"/>
        <end position="24"/>
    </location>
</feature>
<keyword evidence="4" id="KW-0677">Repeat</keyword>
<keyword evidence="1 7" id="KW-0690">Ribosome biogenesis</keyword>
<evidence type="ECO:0000256" key="4">
    <source>
        <dbReference type="ARBA" id="ARBA00022737"/>
    </source>
</evidence>
<feature type="region of interest" description="Disordered" evidence="9">
    <location>
        <begin position="1"/>
        <end position="30"/>
    </location>
</feature>
<dbReference type="PROSITE" id="PS50294">
    <property type="entry name" value="WD_REPEATS_REGION"/>
    <property type="match status" value="1"/>
</dbReference>
<feature type="domain" description="BOP1 N-terminal" evidence="10">
    <location>
        <begin position="121"/>
        <end position="384"/>
    </location>
</feature>
<comment type="subcellular location">
    <subcellularLocation>
        <location evidence="7">Nucleus</location>
        <location evidence="7">Nucleolus</location>
    </subcellularLocation>
    <subcellularLocation>
        <location evidence="7">Nucleus</location>
        <location evidence="7">Nucleoplasm</location>
    </subcellularLocation>
</comment>
<dbReference type="GO" id="GO:0000463">
    <property type="term" value="P:maturation of LSU-rRNA from tricistronic rRNA transcript (SSU-rRNA, 5.8S rRNA, LSU-rRNA)"/>
    <property type="evidence" value="ECO:0007669"/>
    <property type="project" value="UniProtKB-UniRule"/>
</dbReference>
<keyword evidence="2 7" id="KW-0698">rRNA processing</keyword>
<comment type="function">
    <text evidence="6">Component of the PeBoW complex, which is required for maturation of 28S and 5.8S ribosomal RNAs and formation of the 60S ribosome.</text>
</comment>
<dbReference type="InterPro" id="IPR028598">
    <property type="entry name" value="BOP1/Erb1"/>
</dbReference>
<evidence type="ECO:0000256" key="7">
    <source>
        <dbReference type="HAMAP-Rule" id="MF_03027"/>
    </source>
</evidence>
<dbReference type="InterPro" id="IPR012953">
    <property type="entry name" value="BOP1_N_dom"/>
</dbReference>
<evidence type="ECO:0000256" key="2">
    <source>
        <dbReference type="ARBA" id="ARBA00022552"/>
    </source>
</evidence>
<evidence type="ECO:0000256" key="3">
    <source>
        <dbReference type="ARBA" id="ARBA00022574"/>
    </source>
</evidence>
<dbReference type="GO" id="GO:0005654">
    <property type="term" value="C:nucleoplasm"/>
    <property type="evidence" value="ECO:0007669"/>
    <property type="project" value="UniProtKB-SubCell"/>
</dbReference>
<dbReference type="PANTHER" id="PTHR17605">
    <property type="entry name" value="RIBOSOME BIOGENESIS PROTEIN BOP1 BLOCK OF PROLIFERATION 1 PROTEIN"/>
    <property type="match status" value="1"/>
</dbReference>
<dbReference type="PROSITE" id="PS00678">
    <property type="entry name" value="WD_REPEATS_1"/>
    <property type="match status" value="1"/>
</dbReference>
<dbReference type="AlphaFoldDB" id="T1K6R3"/>
<accession>T1K6R3</accession>
<dbReference type="GO" id="GO:0030687">
    <property type="term" value="C:preribosome, large subunit precursor"/>
    <property type="evidence" value="ECO:0007669"/>
    <property type="project" value="UniProtKB-UniRule"/>
</dbReference>
<dbReference type="PANTHER" id="PTHR17605:SF0">
    <property type="entry name" value="RIBOSOME BIOGENESIS PROTEIN BOP1"/>
    <property type="match status" value="1"/>
</dbReference>
<comment type="function">
    <text evidence="7">Required for maturation of ribosomal RNAs and formation of the large ribosomal subunit.</text>
</comment>
<dbReference type="Pfam" id="PF00400">
    <property type="entry name" value="WD40"/>
    <property type="match status" value="3"/>
</dbReference>
<evidence type="ECO:0000256" key="1">
    <source>
        <dbReference type="ARBA" id="ARBA00022517"/>
    </source>
</evidence>
<dbReference type="SUPFAM" id="SSF50978">
    <property type="entry name" value="WD40 repeat-like"/>
    <property type="match status" value="1"/>
</dbReference>
<feature type="repeat" description="WD" evidence="8">
    <location>
        <begin position="391"/>
        <end position="432"/>
    </location>
</feature>
<dbReference type="EnsemblMetazoa" id="tetur06g01420.1">
    <property type="protein sequence ID" value="tetur06g01420.1"/>
    <property type="gene ID" value="tetur06g01420"/>
</dbReference>
<evidence type="ECO:0000256" key="6">
    <source>
        <dbReference type="ARBA" id="ARBA00055102"/>
    </source>
</evidence>
<keyword evidence="5 7" id="KW-0539">Nucleus</keyword>
<evidence type="ECO:0000313" key="11">
    <source>
        <dbReference type="EnsemblMetazoa" id="tetur06g01420.1"/>
    </source>
</evidence>
<comment type="similarity">
    <text evidence="7">Belongs to the WD repeat BOP1/ERB1 family.</text>
</comment>
<dbReference type="HAMAP" id="MF_03027">
    <property type="entry name" value="BOP1"/>
    <property type="match status" value="1"/>
</dbReference>
<dbReference type="Pfam" id="PF08145">
    <property type="entry name" value="BOP1NT"/>
    <property type="match status" value="1"/>
</dbReference>
<dbReference type="SMART" id="SM00320">
    <property type="entry name" value="WD40"/>
    <property type="match status" value="7"/>
</dbReference>
<dbReference type="STRING" id="32264.T1K6R3"/>
<keyword evidence="12" id="KW-1185">Reference proteome</keyword>
<evidence type="ECO:0000256" key="5">
    <source>
        <dbReference type="ARBA" id="ARBA00023242"/>
    </source>
</evidence>
<dbReference type="InterPro" id="IPR019775">
    <property type="entry name" value="WD40_repeat_CS"/>
</dbReference>
<name>T1K6R3_TETUR</name>
<proteinExistence type="inferred from homology"/>
<sequence>MEDKETVGESQVIRKDEDSQDSRESTSSSKPAQACENCKIFNLLWLDYQIFISTIILVIFQKSFAIFTNMDIELKADEIKFPNDQGRQVNVTNLTVDRMEVDSSDEEDIRNTVGNIPIEWYADYDHIGYDWDGKKIMKVEGDDGEVEDFLNKMEDPYYWRTVTDKSTGRKIILTDKDIDLIQRIRRGDVPDPNFNPYPEHIDTFSHEKSIHPVIEYNLRKAEFRASISEKRLISKYVSKIKNAKRLGLLKQHKKKDDERFSFNYDLWKKEGEIDHKRHKRHIPAPKLLPPGHEESYNPPPEYLFDEEELEKWKESEPDERKINFIPQKFEHLRHVPGYEKFVKERFDRCQDLYLCPRMRKNRVQVDPEDLIPNLPKPKDLYPFPCLLSLVYNGHTDKVRSVDVEPEGQFIVSGGDDSTCRIWEVITGRCFRTIQLDQPIKSVEWCPVKSKSLIIVASWTNVYIINPDIGNKSISLETDKLLQELVEKQKEETEALGTKTASYIEWIHVTKESDEDAWNQGIRCIIKHKFEVTQVTWHQKGDYFASVAPKGANKAVVIHQLSKSKSQVPFSKSKGIVSCVSFHPNKPLFFVATQKNVRIYNLAKQSLIKKLYSNSNSISSIAIHPGGDNAIIGCFDLRLSWFDLDLSDKPYKTMRYHKKGVRKVAYHKKYPLFASVSDDASTIVSHGRVYDDLNQNALIVPLKVLRGHQITDDLGVLDCCFHPKHPWVFSCGADGTIRLYTH</sequence>
<evidence type="ECO:0000313" key="12">
    <source>
        <dbReference type="Proteomes" id="UP000015104"/>
    </source>
</evidence>
<dbReference type="PROSITE" id="PS50082">
    <property type="entry name" value="WD_REPEATS_2"/>
    <property type="match status" value="1"/>
</dbReference>
<reference evidence="11" key="2">
    <citation type="submission" date="2015-06" db="UniProtKB">
        <authorList>
            <consortium name="EnsemblMetazoa"/>
        </authorList>
    </citation>
    <scope>IDENTIFICATION</scope>
</reference>
<keyword evidence="3 8" id="KW-0853">WD repeat</keyword>
<dbReference type="InterPro" id="IPR036322">
    <property type="entry name" value="WD40_repeat_dom_sf"/>
</dbReference>
<organism evidence="11 12">
    <name type="scientific">Tetranychus urticae</name>
    <name type="common">Two-spotted spider mite</name>
    <dbReference type="NCBI Taxonomy" id="32264"/>
    <lineage>
        <taxon>Eukaryota</taxon>
        <taxon>Metazoa</taxon>
        <taxon>Ecdysozoa</taxon>
        <taxon>Arthropoda</taxon>
        <taxon>Chelicerata</taxon>
        <taxon>Arachnida</taxon>
        <taxon>Acari</taxon>
        <taxon>Acariformes</taxon>
        <taxon>Trombidiformes</taxon>
        <taxon>Prostigmata</taxon>
        <taxon>Eleutherengona</taxon>
        <taxon>Raphignathae</taxon>
        <taxon>Tetranychoidea</taxon>
        <taxon>Tetranychidae</taxon>
        <taxon>Tetranychus</taxon>
    </lineage>
</organism>
<dbReference type="InterPro" id="IPR001680">
    <property type="entry name" value="WD40_rpt"/>
</dbReference>
<reference evidence="12" key="1">
    <citation type="submission" date="2011-08" db="EMBL/GenBank/DDBJ databases">
        <authorList>
            <person name="Rombauts S."/>
        </authorList>
    </citation>
    <scope>NUCLEOTIDE SEQUENCE</scope>
    <source>
        <strain evidence="12">London</strain>
    </source>
</reference>
<protein>
    <recommendedName>
        <fullName evidence="7">Ribosome biogenesis protein BOP1 homolog</fullName>
    </recommendedName>
</protein>
<dbReference type="HOGENOM" id="CLU_011390_2_0_1"/>
<dbReference type="EMBL" id="CAEY01001794">
    <property type="status" value="NOT_ANNOTATED_CDS"/>
    <property type="molecule type" value="Genomic_DNA"/>
</dbReference>
<dbReference type="GO" id="GO:0000466">
    <property type="term" value="P:maturation of 5.8S rRNA from tricistronic rRNA transcript (SSU-rRNA, 5.8S rRNA, LSU-rRNA)"/>
    <property type="evidence" value="ECO:0007669"/>
    <property type="project" value="UniProtKB-UniRule"/>
</dbReference>
<dbReference type="eggNOG" id="KOG0650">
    <property type="taxonomic scope" value="Eukaryota"/>
</dbReference>